<dbReference type="OrthoDB" id="5078489at2"/>
<name>A0A5C8HNZ0_9MICO</name>
<proteinExistence type="predicted"/>
<dbReference type="EMBL" id="VRSW01000002">
    <property type="protein sequence ID" value="TXK04739.1"/>
    <property type="molecule type" value="Genomic_DNA"/>
</dbReference>
<evidence type="ECO:0000313" key="2">
    <source>
        <dbReference type="EMBL" id="TXK04739.1"/>
    </source>
</evidence>
<sequence length="71" mass="7615">MAIARLTGGPLDGQLIPMDDADETQLILPYTEGQLIYRRVGDAENTGDSDGATQIAFAYDESTEPIDPADD</sequence>
<organism evidence="2 3">
    <name type="scientific">Microbacterium mitrae</name>
    <dbReference type="NCBI Taxonomy" id="664640"/>
    <lineage>
        <taxon>Bacteria</taxon>
        <taxon>Bacillati</taxon>
        <taxon>Actinomycetota</taxon>
        <taxon>Actinomycetes</taxon>
        <taxon>Micrococcales</taxon>
        <taxon>Microbacteriaceae</taxon>
        <taxon>Microbacterium</taxon>
    </lineage>
</organism>
<accession>A0A5C8HNZ0</accession>
<dbReference type="AlphaFoldDB" id="A0A5C8HNZ0"/>
<reference evidence="2 3" key="1">
    <citation type="submission" date="2019-08" db="EMBL/GenBank/DDBJ databases">
        <authorList>
            <person name="Dong K."/>
        </authorList>
    </citation>
    <scope>NUCLEOTIDE SEQUENCE [LARGE SCALE GENOMIC DNA]</scope>
    <source>
        <strain evidence="2 3">M4-8</strain>
    </source>
</reference>
<feature type="region of interest" description="Disordered" evidence="1">
    <location>
        <begin position="42"/>
        <end position="71"/>
    </location>
</feature>
<gene>
    <name evidence="2" type="ORF">FVP60_08730</name>
</gene>
<dbReference type="RefSeq" id="WP_147825873.1">
    <property type="nucleotide sequence ID" value="NZ_BAAARG010000002.1"/>
</dbReference>
<dbReference type="Proteomes" id="UP000321196">
    <property type="component" value="Unassembled WGS sequence"/>
</dbReference>
<comment type="caution">
    <text evidence="2">The sequence shown here is derived from an EMBL/GenBank/DDBJ whole genome shotgun (WGS) entry which is preliminary data.</text>
</comment>
<feature type="compositionally biased region" description="Acidic residues" evidence="1">
    <location>
        <begin position="61"/>
        <end position="71"/>
    </location>
</feature>
<evidence type="ECO:0000256" key="1">
    <source>
        <dbReference type="SAM" id="MobiDB-lite"/>
    </source>
</evidence>
<evidence type="ECO:0000313" key="3">
    <source>
        <dbReference type="Proteomes" id="UP000321196"/>
    </source>
</evidence>
<keyword evidence="3" id="KW-1185">Reference proteome</keyword>
<protein>
    <submittedName>
        <fullName evidence="2">Response regulator</fullName>
    </submittedName>
</protein>